<dbReference type="Pfam" id="PF02223">
    <property type="entry name" value="Thymidylate_kin"/>
    <property type="match status" value="1"/>
</dbReference>
<evidence type="ECO:0000256" key="3">
    <source>
        <dbReference type="ARBA" id="ARBA00022679"/>
    </source>
</evidence>
<proteinExistence type="inferred from homology"/>
<gene>
    <name evidence="10" type="ORF">MNBD_GAMMA18-2079</name>
</gene>
<evidence type="ECO:0000313" key="10">
    <source>
        <dbReference type="EMBL" id="VAW85499.1"/>
    </source>
</evidence>
<dbReference type="AlphaFoldDB" id="A0A3B0ZGS6"/>
<dbReference type="Gene3D" id="3.40.50.300">
    <property type="entry name" value="P-loop containing nucleotide triphosphate hydrolases"/>
    <property type="match status" value="1"/>
</dbReference>
<comment type="similarity">
    <text evidence="1">Belongs to the thymidylate kinase family.</text>
</comment>
<dbReference type="GO" id="GO:0005524">
    <property type="term" value="F:ATP binding"/>
    <property type="evidence" value="ECO:0007669"/>
    <property type="project" value="UniProtKB-KW"/>
</dbReference>
<accession>A0A3B0ZGS6</accession>
<dbReference type="GO" id="GO:0006235">
    <property type="term" value="P:dTTP biosynthetic process"/>
    <property type="evidence" value="ECO:0007669"/>
    <property type="project" value="TreeGrafter"/>
</dbReference>
<dbReference type="InterPro" id="IPR018094">
    <property type="entry name" value="Thymidylate_kinase"/>
</dbReference>
<feature type="domain" description="Thymidylate kinase-like" evidence="9">
    <location>
        <begin position="8"/>
        <end position="197"/>
    </location>
</feature>
<dbReference type="InterPro" id="IPR039430">
    <property type="entry name" value="Thymidylate_kin-like_dom"/>
</dbReference>
<dbReference type="SUPFAM" id="SSF52540">
    <property type="entry name" value="P-loop containing nucleoside triphosphate hydrolases"/>
    <property type="match status" value="1"/>
</dbReference>
<dbReference type="EC" id="2.7.4.9" evidence="2"/>
<keyword evidence="3 10" id="KW-0808">Transferase</keyword>
<dbReference type="FunFam" id="3.40.50.300:FF:000225">
    <property type="entry name" value="Thymidylate kinase"/>
    <property type="match status" value="1"/>
</dbReference>
<keyword evidence="6 10" id="KW-0418">Kinase</keyword>
<keyword evidence="5" id="KW-0547">Nucleotide-binding</keyword>
<protein>
    <recommendedName>
        <fullName evidence="2">dTMP kinase</fullName>
        <ecNumber evidence="2">2.7.4.9</ecNumber>
    </recommendedName>
</protein>
<dbReference type="GO" id="GO:0004798">
    <property type="term" value="F:dTMP kinase activity"/>
    <property type="evidence" value="ECO:0007669"/>
    <property type="project" value="UniProtKB-EC"/>
</dbReference>
<evidence type="ECO:0000256" key="7">
    <source>
        <dbReference type="ARBA" id="ARBA00022840"/>
    </source>
</evidence>
<dbReference type="EMBL" id="UOFP01000097">
    <property type="protein sequence ID" value="VAW85499.1"/>
    <property type="molecule type" value="Genomic_DNA"/>
</dbReference>
<evidence type="ECO:0000256" key="5">
    <source>
        <dbReference type="ARBA" id="ARBA00022741"/>
    </source>
</evidence>
<reference evidence="10" key="1">
    <citation type="submission" date="2018-06" db="EMBL/GenBank/DDBJ databases">
        <authorList>
            <person name="Zhirakovskaya E."/>
        </authorList>
    </citation>
    <scope>NUCLEOTIDE SEQUENCE</scope>
</reference>
<dbReference type="GO" id="GO:0006227">
    <property type="term" value="P:dUDP biosynthetic process"/>
    <property type="evidence" value="ECO:0007669"/>
    <property type="project" value="TreeGrafter"/>
</dbReference>
<dbReference type="GO" id="GO:0005829">
    <property type="term" value="C:cytosol"/>
    <property type="evidence" value="ECO:0007669"/>
    <property type="project" value="TreeGrafter"/>
</dbReference>
<keyword evidence="7" id="KW-0067">ATP-binding</keyword>
<evidence type="ECO:0000259" key="9">
    <source>
        <dbReference type="Pfam" id="PF02223"/>
    </source>
</evidence>
<dbReference type="HAMAP" id="MF_00165">
    <property type="entry name" value="Thymidylate_kinase"/>
    <property type="match status" value="1"/>
</dbReference>
<dbReference type="InterPro" id="IPR027417">
    <property type="entry name" value="P-loop_NTPase"/>
</dbReference>
<evidence type="ECO:0000256" key="4">
    <source>
        <dbReference type="ARBA" id="ARBA00022727"/>
    </source>
</evidence>
<evidence type="ECO:0000256" key="8">
    <source>
        <dbReference type="ARBA" id="ARBA00048743"/>
    </source>
</evidence>
<comment type="catalytic activity">
    <reaction evidence="8">
        <text>dTMP + ATP = dTDP + ADP</text>
        <dbReference type="Rhea" id="RHEA:13517"/>
        <dbReference type="ChEBI" id="CHEBI:30616"/>
        <dbReference type="ChEBI" id="CHEBI:58369"/>
        <dbReference type="ChEBI" id="CHEBI:63528"/>
        <dbReference type="ChEBI" id="CHEBI:456216"/>
        <dbReference type="EC" id="2.7.4.9"/>
    </reaction>
</comment>
<evidence type="ECO:0000256" key="6">
    <source>
        <dbReference type="ARBA" id="ARBA00022777"/>
    </source>
</evidence>
<evidence type="ECO:0000256" key="2">
    <source>
        <dbReference type="ARBA" id="ARBA00012980"/>
    </source>
</evidence>
<dbReference type="PANTHER" id="PTHR10344:SF4">
    <property type="entry name" value="UMP-CMP KINASE 2, MITOCHONDRIAL"/>
    <property type="match status" value="1"/>
</dbReference>
<dbReference type="PANTHER" id="PTHR10344">
    <property type="entry name" value="THYMIDYLATE KINASE"/>
    <property type="match status" value="1"/>
</dbReference>
<name>A0A3B0ZGS6_9ZZZZ</name>
<organism evidence="10">
    <name type="scientific">hydrothermal vent metagenome</name>
    <dbReference type="NCBI Taxonomy" id="652676"/>
    <lineage>
        <taxon>unclassified sequences</taxon>
        <taxon>metagenomes</taxon>
        <taxon>ecological metagenomes</taxon>
    </lineage>
</organism>
<sequence length="209" mass="22903">MSGQFITVEGGEGAGKSTNLALIKTLLEAAGKEVVMTREPGGTPLGETIRGVLLDAKQSRMSSDTELLLMFAARAQHLNELIKPALAAGHSVLCDRFTDATYAYQGGGRGVSMARIAELEQFVQGDLRPDLTILLDLPVAQGMQRAGERSAPDRFEQEQHQFFEKVRATYLERAKQQPQRYRVIDAGLDLEGVQQQIRQQLADYLGAAE</sequence>
<evidence type="ECO:0000256" key="1">
    <source>
        <dbReference type="ARBA" id="ARBA00009776"/>
    </source>
</evidence>
<keyword evidence="4" id="KW-0545">Nucleotide biosynthesis</keyword>
<dbReference type="CDD" id="cd01672">
    <property type="entry name" value="TMPK"/>
    <property type="match status" value="1"/>
</dbReference>
<dbReference type="NCBIfam" id="TIGR00041">
    <property type="entry name" value="DTMP_kinase"/>
    <property type="match status" value="1"/>
</dbReference>
<dbReference type="GO" id="GO:0006233">
    <property type="term" value="P:dTDP biosynthetic process"/>
    <property type="evidence" value="ECO:0007669"/>
    <property type="project" value="InterPro"/>
</dbReference>